<gene>
    <name evidence="1" type="ORF">AS188_13805</name>
    <name evidence="2" type="ORF">KFL01_19320</name>
</gene>
<accession>A0A0U3HYY3</accession>
<keyword evidence="4" id="KW-1185">Reference proteome</keyword>
<dbReference type="EMBL" id="CP013254">
    <property type="protein sequence ID" value="ALU40640.1"/>
    <property type="molecule type" value="Genomic_DNA"/>
</dbReference>
<reference evidence="1 3" key="1">
    <citation type="submission" date="2015-11" db="EMBL/GenBank/DDBJ databases">
        <title>Complete Genome Sequence of Kocuria flava strain HO-9041.</title>
        <authorList>
            <person name="Zhou M."/>
            <person name="Dai J."/>
        </authorList>
    </citation>
    <scope>NUCLEOTIDE SEQUENCE [LARGE SCALE GENOMIC DNA]</scope>
    <source>
        <strain evidence="1 3">HO-9041</strain>
    </source>
</reference>
<dbReference type="KEGG" id="kfv:AS188_13805"/>
<proteinExistence type="predicted"/>
<name>A0A0U3HYY3_9MICC</name>
<sequence>MSSLPAPAPTADDLLRHLDEHRLTGPVATPREANLRNIQGFLDGDQHQHMGVVRTREWSFDDVFALMCERVGISADRGHLEGQDTISAALAVAALERYAAVLGEVVAAGGRVLLATGHPAGLFPVYSRIAGAARRAGAHVVQVRDGFAFEDGDVRQIQDVVMVEQYGGLRHTHFPGPMELTLDRLERDGQAPPDLVVADHGLAGAAGSRGLRTIAIADCNDPGVFVAEAQGQVEVAVPLDDNLPPRRYDPVTAFVLERAGLAAHA</sequence>
<dbReference type="Proteomes" id="UP000321155">
    <property type="component" value="Unassembled WGS sequence"/>
</dbReference>
<dbReference type="InterPro" id="IPR031423">
    <property type="entry name" value="Phosphatase_SCO2771"/>
</dbReference>
<reference evidence="2 4" key="2">
    <citation type="submission" date="2019-07" db="EMBL/GenBank/DDBJ databases">
        <title>Whole genome shotgun sequence of Kocuria flava NBRC 107626.</title>
        <authorList>
            <person name="Hosoyama A."/>
            <person name="Uohara A."/>
            <person name="Ohji S."/>
            <person name="Ichikawa N."/>
        </authorList>
    </citation>
    <scope>NUCLEOTIDE SEQUENCE [LARGE SCALE GENOMIC DNA]</scope>
    <source>
        <strain evidence="2 4">NBRC 107626</strain>
    </source>
</reference>
<evidence type="ECO:0000313" key="4">
    <source>
        <dbReference type="Proteomes" id="UP000321155"/>
    </source>
</evidence>
<dbReference type="STRING" id="446860.AS188_13805"/>
<organism evidence="1 3">
    <name type="scientific">Kocuria flava</name>
    <dbReference type="NCBI Taxonomy" id="446860"/>
    <lineage>
        <taxon>Bacteria</taxon>
        <taxon>Bacillati</taxon>
        <taxon>Actinomycetota</taxon>
        <taxon>Actinomycetes</taxon>
        <taxon>Micrococcales</taxon>
        <taxon>Micrococcaceae</taxon>
        <taxon>Kocuria</taxon>
    </lineage>
</organism>
<dbReference type="OrthoDB" id="3511799at2"/>
<dbReference type="EMBL" id="BJZR01000052">
    <property type="protein sequence ID" value="GEO92626.1"/>
    <property type="molecule type" value="Genomic_DNA"/>
</dbReference>
<evidence type="ECO:0000313" key="1">
    <source>
        <dbReference type="EMBL" id="ALU40640.1"/>
    </source>
</evidence>
<evidence type="ECO:0000313" key="3">
    <source>
        <dbReference type="Proteomes" id="UP000057181"/>
    </source>
</evidence>
<protein>
    <submittedName>
        <fullName evidence="2">Phosphatase</fullName>
    </submittedName>
    <submittedName>
        <fullName evidence="1">Taurine ABC transporter ATPase</fullName>
    </submittedName>
</protein>
<evidence type="ECO:0000313" key="2">
    <source>
        <dbReference type="EMBL" id="GEO92626.1"/>
    </source>
</evidence>
<dbReference type="AlphaFoldDB" id="A0A0U3HYY3"/>
<dbReference type="RefSeq" id="WP_058859326.1">
    <property type="nucleotide sequence ID" value="NZ_BJZR01000052.1"/>
</dbReference>
<dbReference type="Pfam" id="PF15698">
    <property type="entry name" value="Phosphatase"/>
    <property type="match status" value="1"/>
</dbReference>
<dbReference type="Proteomes" id="UP000057181">
    <property type="component" value="Chromosome"/>
</dbReference>